<dbReference type="SUPFAM" id="SSF160443">
    <property type="entry name" value="SMR domain-like"/>
    <property type="match status" value="1"/>
</dbReference>
<evidence type="ECO:0000313" key="3">
    <source>
        <dbReference type="EMBL" id="MBB6253471.1"/>
    </source>
</evidence>
<comment type="caution">
    <text evidence="3">The sequence shown here is derived from an EMBL/GenBank/DDBJ whole genome shotgun (WGS) entry which is preliminary data.</text>
</comment>
<dbReference type="GO" id="GO:0004519">
    <property type="term" value="F:endonuclease activity"/>
    <property type="evidence" value="ECO:0007669"/>
    <property type="project" value="UniProtKB-KW"/>
</dbReference>
<dbReference type="Pfam" id="PF01713">
    <property type="entry name" value="Smr"/>
    <property type="match status" value="1"/>
</dbReference>
<dbReference type="EMBL" id="JACIIZ010000012">
    <property type="protein sequence ID" value="MBB6253471.1"/>
    <property type="molecule type" value="Genomic_DNA"/>
</dbReference>
<dbReference type="PANTHER" id="PTHR35562:SF2">
    <property type="entry name" value="DNA ENDONUCLEASE SMRA-RELATED"/>
    <property type="match status" value="1"/>
</dbReference>
<accession>A0A7X0EFV7</accession>
<evidence type="ECO:0000256" key="1">
    <source>
        <dbReference type="SAM" id="MobiDB-lite"/>
    </source>
</evidence>
<dbReference type="Gene3D" id="3.30.1370.110">
    <property type="match status" value="1"/>
</dbReference>
<dbReference type="SMART" id="SM00463">
    <property type="entry name" value="SMR"/>
    <property type="match status" value="1"/>
</dbReference>
<dbReference type="AlphaFoldDB" id="A0A7X0EFV7"/>
<gene>
    <name evidence="3" type="ORF">FHS74_004040</name>
</gene>
<keyword evidence="3" id="KW-0540">Nuclease</keyword>
<dbReference type="Proteomes" id="UP000539175">
    <property type="component" value="Unassembled WGS sequence"/>
</dbReference>
<keyword evidence="4" id="KW-1185">Reference proteome</keyword>
<dbReference type="InterPro" id="IPR002625">
    <property type="entry name" value="Smr_dom"/>
</dbReference>
<dbReference type="InterPro" id="IPR036063">
    <property type="entry name" value="Smr_dom_sf"/>
</dbReference>
<name>A0A7X0EFV7_9PROT</name>
<feature type="region of interest" description="Disordered" evidence="1">
    <location>
        <begin position="24"/>
        <end position="50"/>
    </location>
</feature>
<sequence>MSRQRRAPTSDEIRLWREVMRDAAPLRRGPPLPPPPLQPPPPAPVVAAPTPPPSVMPPLLPKAAPAPALAHPPLVFGARAGLDRRTDDRLRRGQMVIDGRLDLHGMTQAEAHGALNAFVARAHREGRRTLLIITGKGSGGAHLGTDREKGILRVAVPRWLGEAPLRPLVLAIRQAQPQHGGGGAVYVLLKRQRP</sequence>
<protein>
    <submittedName>
        <fullName evidence="3">DNA-nicking Smr family endonuclease</fullName>
    </submittedName>
</protein>
<keyword evidence="3" id="KW-0255">Endonuclease</keyword>
<reference evidence="3 4" key="1">
    <citation type="submission" date="2020-08" db="EMBL/GenBank/DDBJ databases">
        <title>Genomic Encyclopedia of Type Strains, Phase IV (KMG-IV): sequencing the most valuable type-strain genomes for metagenomic binning, comparative biology and taxonomic classification.</title>
        <authorList>
            <person name="Goeker M."/>
        </authorList>
    </citation>
    <scope>NUCLEOTIDE SEQUENCE [LARGE SCALE GENOMIC DNA]</scope>
    <source>
        <strain evidence="3 4">DSM 22198</strain>
    </source>
</reference>
<dbReference type="RefSeq" id="WP_184804050.1">
    <property type="nucleotide sequence ID" value="NZ_JACIIZ010000012.1"/>
</dbReference>
<keyword evidence="3" id="KW-0378">Hydrolase</keyword>
<organism evidence="3 4">
    <name type="scientific">Nitrospirillum iridis</name>
    <dbReference type="NCBI Taxonomy" id="765888"/>
    <lineage>
        <taxon>Bacteria</taxon>
        <taxon>Pseudomonadati</taxon>
        <taxon>Pseudomonadota</taxon>
        <taxon>Alphaproteobacteria</taxon>
        <taxon>Rhodospirillales</taxon>
        <taxon>Azospirillaceae</taxon>
        <taxon>Nitrospirillum</taxon>
    </lineage>
</organism>
<feature type="compositionally biased region" description="Pro residues" evidence="1">
    <location>
        <begin position="28"/>
        <end position="50"/>
    </location>
</feature>
<evidence type="ECO:0000259" key="2">
    <source>
        <dbReference type="PROSITE" id="PS50828"/>
    </source>
</evidence>
<dbReference type="PANTHER" id="PTHR35562">
    <property type="entry name" value="DNA ENDONUCLEASE SMRA-RELATED"/>
    <property type="match status" value="1"/>
</dbReference>
<dbReference type="PROSITE" id="PS50828">
    <property type="entry name" value="SMR"/>
    <property type="match status" value="1"/>
</dbReference>
<proteinExistence type="predicted"/>
<evidence type="ECO:0000313" key="4">
    <source>
        <dbReference type="Proteomes" id="UP000539175"/>
    </source>
</evidence>
<feature type="domain" description="Smr" evidence="2">
    <location>
        <begin position="101"/>
        <end position="190"/>
    </location>
</feature>